<gene>
    <name evidence="4" type="ORF">PPERSA_00673</name>
</gene>
<evidence type="ECO:0000313" key="5">
    <source>
        <dbReference type="Proteomes" id="UP000054937"/>
    </source>
</evidence>
<accession>A0A0V0QSW6</accession>
<name>A0A0V0QSW6_PSEPJ</name>
<dbReference type="Proteomes" id="UP000054937">
    <property type="component" value="Unassembled WGS sequence"/>
</dbReference>
<keyword evidence="5" id="KW-1185">Reference proteome</keyword>
<sequence>MDPEIQFQSQPNKQQHFFEEDKNENILYKQKLNDYNFIQIPPNFEEAEKHAFARRATAPLNLQPFDSNNMESSGAKVHRECPCCSYNIDRKELSLFCDTYDLRFLGSGFPLFYNYIIWCIYLCLAYLFVCGGQELYSNYQGNYCQAGGETYQPEACRNSLFNLLSIANKKHDDQAIEFSNDLNTIMLVVLMIMMLLFRRSQNKLTEDIDKDLVTPSDYTVHVSNIPLHQKELKDLFRKNGYNPVDITLVYDSGYVSTLQKNLDSTLEKYQELLGNYGLNNLHDPKRPIEIKDSQIEIKQNLMRQGLLIREIIRNPEFFSGQAFISFDTEQDKARCIENNPLGFCDQIKYFKNELQKPITDSSRSPNEIYWNDNKLVIQEAWEPQDVNWEGIHTSEKDRFIGKIKGYIIGMGIIILCGAAVLALSVYQMYHLDDVAENGDITPQESLQIQLLSVGVSCLINGLNMGVQMVLPYIVSLESPDSRSQYNASYAVKFSFLSFVNSALLTLLITVYFTKNYYGRGGFIYTQTIVFLQNIIMTPMMNVLNTDWIQKRYEIRTLKKEVEEGQCTLTQQQLNQALEENQYNQAERYSDILNTMWLTFFYAPCIPLGIICTIVNLILVYWTDKLNLVKMCSVKEHLSHKVSQEMIELMEYIIILYCIGNYVFEMQITGYHDTQSLVMLGIGLIYTFAPMQWVSDKLFSSKDNNETMTYTEAVAYNKFEIDYNQANPLHSQFIKAYQAYQKYKEFQNDEINAFEELEVYKKSQI</sequence>
<dbReference type="InterPro" id="IPR049452">
    <property type="entry name" value="Anoctamin_TM"/>
</dbReference>
<feature type="transmembrane region" description="Helical" evidence="1">
    <location>
        <begin position="449"/>
        <end position="473"/>
    </location>
</feature>
<feature type="transmembrane region" description="Helical" evidence="1">
    <location>
        <begin position="493"/>
        <end position="512"/>
    </location>
</feature>
<feature type="transmembrane region" description="Helical" evidence="1">
    <location>
        <begin position="406"/>
        <end position="429"/>
    </location>
</feature>
<proteinExistence type="predicted"/>
<keyword evidence="1" id="KW-1133">Transmembrane helix</keyword>
<feature type="transmembrane region" description="Helical" evidence="1">
    <location>
        <begin position="524"/>
        <end position="543"/>
    </location>
</feature>
<dbReference type="InterPro" id="IPR027815">
    <property type="entry name" value="CSC1/OSCA1-like_cyt"/>
</dbReference>
<feature type="transmembrane region" description="Helical" evidence="1">
    <location>
        <begin position="641"/>
        <end position="663"/>
    </location>
</feature>
<feature type="domain" description="Anoctamin transmembrane" evidence="2">
    <location>
        <begin position="401"/>
        <end position="631"/>
    </location>
</feature>
<evidence type="ECO:0000313" key="4">
    <source>
        <dbReference type="EMBL" id="KRX05372.1"/>
    </source>
</evidence>
<dbReference type="InterPro" id="IPR045122">
    <property type="entry name" value="Csc1-like"/>
</dbReference>
<reference evidence="4 5" key="1">
    <citation type="journal article" date="2015" name="Sci. Rep.">
        <title>Genome of the facultative scuticociliatosis pathogen Pseudocohnilembus persalinus provides insight into its virulence through horizontal gene transfer.</title>
        <authorList>
            <person name="Xiong J."/>
            <person name="Wang G."/>
            <person name="Cheng J."/>
            <person name="Tian M."/>
            <person name="Pan X."/>
            <person name="Warren A."/>
            <person name="Jiang C."/>
            <person name="Yuan D."/>
            <person name="Miao W."/>
        </authorList>
    </citation>
    <scope>NUCLEOTIDE SEQUENCE [LARGE SCALE GENOMIC DNA]</scope>
    <source>
        <strain evidence="4">36N120E</strain>
    </source>
</reference>
<dbReference type="InParanoid" id="A0A0V0QSW6"/>
<evidence type="ECO:0000259" key="3">
    <source>
        <dbReference type="Pfam" id="PF14703"/>
    </source>
</evidence>
<keyword evidence="1" id="KW-0812">Transmembrane</keyword>
<organism evidence="4 5">
    <name type="scientific">Pseudocohnilembus persalinus</name>
    <name type="common">Ciliate</name>
    <dbReference type="NCBI Taxonomy" id="266149"/>
    <lineage>
        <taxon>Eukaryota</taxon>
        <taxon>Sar</taxon>
        <taxon>Alveolata</taxon>
        <taxon>Ciliophora</taxon>
        <taxon>Intramacronucleata</taxon>
        <taxon>Oligohymenophorea</taxon>
        <taxon>Scuticociliatia</taxon>
        <taxon>Philasterida</taxon>
        <taxon>Pseudocohnilembidae</taxon>
        <taxon>Pseudocohnilembus</taxon>
    </lineage>
</organism>
<feature type="domain" description="CSC1/OSCA1-like cytosolic" evidence="3">
    <location>
        <begin position="217"/>
        <end position="389"/>
    </location>
</feature>
<protein>
    <submittedName>
        <fullName evidence="4">Uncharacterized protein</fullName>
    </submittedName>
</protein>
<feature type="transmembrane region" description="Helical" evidence="1">
    <location>
        <begin position="596"/>
        <end position="621"/>
    </location>
</feature>
<dbReference type="EMBL" id="LDAU01000109">
    <property type="protein sequence ID" value="KRX05372.1"/>
    <property type="molecule type" value="Genomic_DNA"/>
</dbReference>
<evidence type="ECO:0000259" key="2">
    <source>
        <dbReference type="Pfam" id="PF04547"/>
    </source>
</evidence>
<comment type="caution">
    <text evidence="4">The sequence shown here is derived from an EMBL/GenBank/DDBJ whole genome shotgun (WGS) entry which is preliminary data.</text>
</comment>
<dbReference type="OMA" id="IMHEDHY"/>
<feature type="transmembrane region" description="Helical" evidence="1">
    <location>
        <begin position="675"/>
        <end position="693"/>
    </location>
</feature>
<feature type="transmembrane region" description="Helical" evidence="1">
    <location>
        <begin position="178"/>
        <end position="197"/>
    </location>
</feature>
<dbReference type="GO" id="GO:0005886">
    <property type="term" value="C:plasma membrane"/>
    <property type="evidence" value="ECO:0007669"/>
    <property type="project" value="TreeGrafter"/>
</dbReference>
<dbReference type="GO" id="GO:0005227">
    <property type="term" value="F:calcium-activated cation channel activity"/>
    <property type="evidence" value="ECO:0007669"/>
    <property type="project" value="InterPro"/>
</dbReference>
<dbReference type="Pfam" id="PF04547">
    <property type="entry name" value="Anoctamin"/>
    <property type="match status" value="1"/>
</dbReference>
<keyword evidence="1" id="KW-0472">Membrane</keyword>
<dbReference type="PANTHER" id="PTHR13018:SF83">
    <property type="entry name" value="RRM DOMAIN-CONTAINING PROTEIN"/>
    <property type="match status" value="1"/>
</dbReference>
<dbReference type="PANTHER" id="PTHR13018">
    <property type="entry name" value="PROBABLE MEMBRANE PROTEIN DUF221-RELATED"/>
    <property type="match status" value="1"/>
</dbReference>
<dbReference type="OrthoDB" id="197892at2759"/>
<dbReference type="Pfam" id="PF14703">
    <property type="entry name" value="PHM7_cyt"/>
    <property type="match status" value="1"/>
</dbReference>
<feature type="transmembrane region" description="Helical" evidence="1">
    <location>
        <begin position="111"/>
        <end position="129"/>
    </location>
</feature>
<evidence type="ECO:0000256" key="1">
    <source>
        <dbReference type="SAM" id="Phobius"/>
    </source>
</evidence>
<dbReference type="AlphaFoldDB" id="A0A0V0QSW6"/>